<dbReference type="SUPFAM" id="SSF56112">
    <property type="entry name" value="Protein kinase-like (PK-like)"/>
    <property type="match status" value="1"/>
</dbReference>
<name>A0A846X881_9ACTN</name>
<dbReference type="Gene3D" id="1.10.510.10">
    <property type="entry name" value="Transferase(Phosphotransferase) domain 1"/>
    <property type="match status" value="1"/>
</dbReference>
<dbReference type="AlphaFoldDB" id="A0A846X881"/>
<reference evidence="2 3" key="1">
    <citation type="submission" date="2020-04" db="EMBL/GenBank/DDBJ databases">
        <title>MicrobeNet Type strains.</title>
        <authorList>
            <person name="Nicholson A.C."/>
        </authorList>
    </citation>
    <scope>NUCLEOTIDE SEQUENCE [LARGE SCALE GENOMIC DNA]</scope>
    <source>
        <strain evidence="2 3">DSM 44113</strain>
    </source>
</reference>
<keyword evidence="3" id="KW-1185">Reference proteome</keyword>
<protein>
    <recommendedName>
        <fullName evidence="1">Protein kinase domain-containing protein</fullName>
    </recommendedName>
</protein>
<organism evidence="2 3">
    <name type="scientific">Tsukamurella spumae</name>
    <dbReference type="NCBI Taxonomy" id="44753"/>
    <lineage>
        <taxon>Bacteria</taxon>
        <taxon>Bacillati</taxon>
        <taxon>Actinomycetota</taxon>
        <taxon>Actinomycetes</taxon>
        <taxon>Mycobacteriales</taxon>
        <taxon>Tsukamurellaceae</taxon>
        <taxon>Tsukamurella</taxon>
    </lineage>
</organism>
<dbReference type="InterPro" id="IPR000719">
    <property type="entry name" value="Prot_kinase_dom"/>
</dbReference>
<dbReference type="RefSeq" id="WP_168547714.1">
    <property type="nucleotide sequence ID" value="NZ_JAAXOQ010000043.1"/>
</dbReference>
<comment type="caution">
    <text evidence="2">The sequence shown here is derived from an EMBL/GenBank/DDBJ whole genome shotgun (WGS) entry which is preliminary data.</text>
</comment>
<dbReference type="PROSITE" id="PS50011">
    <property type="entry name" value="PROTEIN_KINASE_DOM"/>
    <property type="match status" value="1"/>
</dbReference>
<sequence length="184" mass="18935">MSTTVTTAAALLVERGALAADLVVDIISVVADQLDGWAADGLVYGTVQPDRITVLLNVEALVEARLTGFPSPPEVLSPTMLMANARYLAPELLSGNDFTTGADTYSLACTAFELLRGSVSFAGGTVAEMLARASRGVLPAADLPGDLGVVLATALAPDPCDRYESAGAFSAALRRAVCDRHAPG</sequence>
<proteinExistence type="predicted"/>
<evidence type="ECO:0000313" key="3">
    <source>
        <dbReference type="Proteomes" id="UP000582646"/>
    </source>
</evidence>
<dbReference type="GO" id="GO:0005524">
    <property type="term" value="F:ATP binding"/>
    <property type="evidence" value="ECO:0007669"/>
    <property type="project" value="InterPro"/>
</dbReference>
<dbReference type="GO" id="GO:0004672">
    <property type="term" value="F:protein kinase activity"/>
    <property type="evidence" value="ECO:0007669"/>
    <property type="project" value="InterPro"/>
</dbReference>
<dbReference type="Proteomes" id="UP000582646">
    <property type="component" value="Unassembled WGS sequence"/>
</dbReference>
<dbReference type="InterPro" id="IPR011009">
    <property type="entry name" value="Kinase-like_dom_sf"/>
</dbReference>
<evidence type="ECO:0000313" key="2">
    <source>
        <dbReference type="EMBL" id="NKY20795.1"/>
    </source>
</evidence>
<accession>A0A846X881</accession>
<evidence type="ECO:0000259" key="1">
    <source>
        <dbReference type="PROSITE" id="PS50011"/>
    </source>
</evidence>
<feature type="domain" description="Protein kinase" evidence="1">
    <location>
        <begin position="1"/>
        <end position="177"/>
    </location>
</feature>
<dbReference type="EMBL" id="JAAXOQ010000043">
    <property type="protein sequence ID" value="NKY20795.1"/>
    <property type="molecule type" value="Genomic_DNA"/>
</dbReference>
<gene>
    <name evidence="2" type="ORF">HF999_20780</name>
</gene>